<dbReference type="RefSeq" id="WP_133593578.1">
    <property type="nucleotide sequence ID" value="NZ_SNVV01000015.1"/>
</dbReference>
<proteinExistence type="predicted"/>
<reference evidence="1 2" key="1">
    <citation type="submission" date="2019-03" db="EMBL/GenBank/DDBJ databases">
        <title>Genomic Encyclopedia of Type Strains, Phase IV (KMG-IV): sequencing the most valuable type-strain genomes for metagenomic binning, comparative biology and taxonomic classification.</title>
        <authorList>
            <person name="Goeker M."/>
        </authorList>
    </citation>
    <scope>NUCLEOTIDE SEQUENCE [LARGE SCALE GENOMIC DNA]</scope>
    <source>
        <strain evidence="1 2">DSM 12121</strain>
    </source>
</reference>
<evidence type="ECO:0000313" key="1">
    <source>
        <dbReference type="EMBL" id="TDN48434.1"/>
    </source>
</evidence>
<sequence>MDGERSHCPPGLRMYPWMMQKDRWQRLLNQVRLCALAADEAPRVEVCCAHDPPEFERLARRRLGEPVAPAAGWRATPPQA</sequence>
<dbReference type="AlphaFoldDB" id="A0A4R6DUP2"/>
<gene>
    <name evidence="1" type="ORF">C7389_115101</name>
</gene>
<evidence type="ECO:0000313" key="2">
    <source>
        <dbReference type="Proteomes" id="UP000295129"/>
    </source>
</evidence>
<dbReference type="EMBL" id="SNVV01000015">
    <property type="protein sequence ID" value="TDN48434.1"/>
    <property type="molecule type" value="Genomic_DNA"/>
</dbReference>
<comment type="caution">
    <text evidence="1">The sequence shown here is derived from an EMBL/GenBank/DDBJ whole genome shotgun (WGS) entry which is preliminary data.</text>
</comment>
<dbReference type="Proteomes" id="UP000295129">
    <property type="component" value="Unassembled WGS sequence"/>
</dbReference>
<organism evidence="1 2">
    <name type="scientific">Azoarcus indigens</name>
    <dbReference type="NCBI Taxonomy" id="29545"/>
    <lineage>
        <taxon>Bacteria</taxon>
        <taxon>Pseudomonadati</taxon>
        <taxon>Pseudomonadota</taxon>
        <taxon>Betaproteobacteria</taxon>
        <taxon>Rhodocyclales</taxon>
        <taxon>Zoogloeaceae</taxon>
        <taxon>Azoarcus</taxon>
    </lineage>
</organism>
<keyword evidence="2" id="KW-1185">Reference proteome</keyword>
<dbReference type="OrthoDB" id="5443440at2"/>
<name>A0A4R6DUP2_9RHOO</name>
<accession>A0A4R6DUP2</accession>
<protein>
    <submittedName>
        <fullName evidence="1">Uncharacterized protein</fullName>
    </submittedName>
</protein>